<dbReference type="InterPro" id="IPR029483">
    <property type="entry name" value="GH97_C"/>
</dbReference>
<dbReference type="Pfam" id="PF10633">
    <property type="entry name" value="NPCBM_assoc"/>
    <property type="match status" value="1"/>
</dbReference>
<dbReference type="Gene3D" id="3.20.20.70">
    <property type="entry name" value="Aldolase class I"/>
    <property type="match status" value="1"/>
</dbReference>
<dbReference type="InterPro" id="IPR014718">
    <property type="entry name" value="GH-type_carb-bd"/>
</dbReference>
<dbReference type="RefSeq" id="WP_173129980.1">
    <property type="nucleotide sequence ID" value="NZ_CBCSGW010000004.1"/>
</dbReference>
<dbReference type="InterPro" id="IPR013222">
    <property type="entry name" value="Glyco_hyd_98_carb-bd"/>
</dbReference>
<dbReference type="InterPro" id="IPR017853">
    <property type="entry name" value="GH"/>
</dbReference>
<dbReference type="InterPro" id="IPR019563">
    <property type="entry name" value="GH97_catalytic"/>
</dbReference>
<dbReference type="InterPro" id="IPR013785">
    <property type="entry name" value="Aldolase_TIM"/>
</dbReference>
<dbReference type="Gene3D" id="2.60.40.1180">
    <property type="entry name" value="Golgi alpha-mannosidase II"/>
    <property type="match status" value="1"/>
</dbReference>
<evidence type="ECO:0000256" key="1">
    <source>
        <dbReference type="ARBA" id="ARBA00022801"/>
    </source>
</evidence>
<dbReference type="InterPro" id="IPR013783">
    <property type="entry name" value="Ig-like_fold"/>
</dbReference>
<dbReference type="Gene3D" id="2.60.120.1060">
    <property type="entry name" value="NPCBM/NEW2 domain"/>
    <property type="match status" value="1"/>
</dbReference>
<dbReference type="SUPFAM" id="SSF49785">
    <property type="entry name" value="Galactose-binding domain-like"/>
    <property type="match status" value="1"/>
</dbReference>
<dbReference type="InterPro" id="IPR038637">
    <property type="entry name" value="NPCBM_sf"/>
</dbReference>
<dbReference type="SUPFAM" id="SSF51445">
    <property type="entry name" value="(Trans)glycosidases"/>
    <property type="match status" value="1"/>
</dbReference>
<dbReference type="PANTHER" id="PTHR35803">
    <property type="entry name" value="GLUCAN 1,4-ALPHA-GLUCOSIDASE SUSB-RELATED"/>
    <property type="match status" value="1"/>
</dbReference>
<dbReference type="InterPro" id="IPR052720">
    <property type="entry name" value="Glycosyl_hydrolase_97"/>
</dbReference>
<dbReference type="PANTHER" id="PTHR35803:SF2">
    <property type="entry name" value="RETAINING ALPHA-GALACTOSIDASE"/>
    <property type="match status" value="1"/>
</dbReference>
<sequence length="855" mass="92428">MRKTLALVGVLTLLPLPAQAETPAQALTANVVHDPAKGTFSLSVQRDGRTVVLPSPLGIRTATADLTSGLRQVARSTRTVSEKYRMTTGKRLDRTVRHTETRYSLSGAGNARFDLVVRVAEDGVAYRYELPEPTDVLSEASAFAIPAEANAWLMPYNPQHENRRFRTTAGAAAVGEYGNPSLFQVGEDFVLLTESNVDGRYAGSSLRHTGGGTYQVQLKDQRVTGARIGPWRTVIVGDLAGVTESTLVDDLAEPSRIADTSWIRPGKVAWSWLSEHSSPRDFERQKVYVDFAARNGWPYVLVDEGWSDKWVPELTRYARAKGVDILLWFHWNQLDTAAERQTMLPLLQRWGVKGVKVDFMESDSQSRYQFYDAILADTAQRKLMINFHGSTIPHGLARTWPHLLTMEAVHGAEQLPLPDGNPIQPFTRNVVGSMDFTPVSLEVGPKVTSIGHEIALPVVFESGWTHFADKPEAYDRYPEALRFLNQVPTVWHQTEVAGGYPGETAVFARRNGDRWFVGGIAVGDARTLTAPLSFLGAGPWLVETIRDNGGRDDVVRSTARMSSSDTLSVRVPANGGFTAVICPATQGTTTCYKPIPQVPQTSLTVTPTTSVTAEPGSSFEVTGSFTVSSTRPVMDVELKPSVPDGWTVTGNPVTTRVLRQGEVLSGRWTVHVPAGARPGGFEVPVAAEYLVPDFPRVHVAKAVRGLVPLTGQAYVSDLSFDSATNGWGPVERDMSNGESGGGDGRPLSIAGTQYTKGLGVHAESEVVISLGGTCRTFTAKAGMDDETTSPGSSAFQVIGDGRVLHQTGVLRTGDAPVALTVALTGVRVLALKVTDGGDGKNFDHADWAEAHLTCS</sequence>
<evidence type="ECO:0000256" key="2">
    <source>
        <dbReference type="ARBA" id="ARBA00023295"/>
    </source>
</evidence>
<name>A0ABX2F2N6_9PSEU</name>
<keyword evidence="6" id="KW-1185">Reference proteome</keyword>
<dbReference type="EMBL" id="JAAATY010000007">
    <property type="protein sequence ID" value="NRN65601.1"/>
    <property type="molecule type" value="Genomic_DNA"/>
</dbReference>
<feature type="chain" id="PRO_5046915457" evidence="3">
    <location>
        <begin position="21"/>
        <end position="855"/>
    </location>
</feature>
<dbReference type="InterPro" id="IPR013780">
    <property type="entry name" value="Glyco_hydro_b"/>
</dbReference>
<evidence type="ECO:0000259" key="4">
    <source>
        <dbReference type="SMART" id="SM00776"/>
    </source>
</evidence>
<dbReference type="SMART" id="SM00776">
    <property type="entry name" value="NPCBM"/>
    <property type="match status" value="1"/>
</dbReference>
<dbReference type="Pfam" id="PF14509">
    <property type="entry name" value="GH97_C"/>
    <property type="match status" value="1"/>
</dbReference>
<evidence type="ECO:0000313" key="5">
    <source>
        <dbReference type="EMBL" id="NRN65601.1"/>
    </source>
</evidence>
<dbReference type="Pfam" id="PF10566">
    <property type="entry name" value="Glyco_hydro_97"/>
    <property type="match status" value="1"/>
</dbReference>
<reference evidence="5 6" key="1">
    <citation type="submission" date="2020-01" db="EMBL/GenBank/DDBJ databases">
        <title>Kibdelosporangium persica a novel Actinomycetes from a hot desert in Iran.</title>
        <authorList>
            <person name="Safaei N."/>
            <person name="Zaburannyi N."/>
            <person name="Mueller R."/>
            <person name="Wink J."/>
        </authorList>
    </citation>
    <scope>NUCLEOTIDE SEQUENCE [LARGE SCALE GENOMIC DNA]</scope>
    <source>
        <strain evidence="5 6">4NS15</strain>
    </source>
</reference>
<dbReference type="InterPro" id="IPR018905">
    <property type="entry name" value="A-galactase_NEW3"/>
</dbReference>
<feature type="signal peptide" evidence="3">
    <location>
        <begin position="1"/>
        <end position="20"/>
    </location>
</feature>
<dbReference type="Gene3D" id="2.60.40.10">
    <property type="entry name" value="Immunoglobulins"/>
    <property type="match status" value="1"/>
</dbReference>
<keyword evidence="2" id="KW-0326">Glycosidase</keyword>
<dbReference type="Pfam" id="PF14508">
    <property type="entry name" value="GH97_N"/>
    <property type="match status" value="1"/>
</dbReference>
<proteinExistence type="predicted"/>
<gene>
    <name evidence="5" type="ORF">GC106_28120</name>
</gene>
<comment type="caution">
    <text evidence="5">The sequence shown here is derived from an EMBL/GenBank/DDBJ whole genome shotgun (WGS) entry which is preliminary data.</text>
</comment>
<keyword evidence="3" id="KW-0732">Signal</keyword>
<accession>A0ABX2F2N6</accession>
<keyword evidence="1" id="KW-0378">Hydrolase</keyword>
<feature type="domain" description="Glycosyl hydrolase family 98 putative carbohydrate-binding module" evidence="4">
    <location>
        <begin position="709"/>
        <end position="854"/>
    </location>
</feature>
<dbReference type="Proteomes" id="UP000763557">
    <property type="component" value="Unassembled WGS sequence"/>
</dbReference>
<protein>
    <submittedName>
        <fullName evidence="5">Retaining alpha-galactosidase</fullName>
    </submittedName>
</protein>
<evidence type="ECO:0000313" key="6">
    <source>
        <dbReference type="Proteomes" id="UP000763557"/>
    </source>
</evidence>
<dbReference type="Pfam" id="PF08305">
    <property type="entry name" value="NPCBM"/>
    <property type="match status" value="1"/>
</dbReference>
<organism evidence="5 6">
    <name type="scientific">Kibdelosporangium persicum</name>
    <dbReference type="NCBI Taxonomy" id="2698649"/>
    <lineage>
        <taxon>Bacteria</taxon>
        <taxon>Bacillati</taxon>
        <taxon>Actinomycetota</taxon>
        <taxon>Actinomycetes</taxon>
        <taxon>Pseudonocardiales</taxon>
        <taxon>Pseudonocardiaceae</taxon>
        <taxon>Kibdelosporangium</taxon>
    </lineage>
</organism>
<evidence type="ECO:0000256" key="3">
    <source>
        <dbReference type="SAM" id="SignalP"/>
    </source>
</evidence>
<dbReference type="Gene3D" id="2.70.98.10">
    <property type="match status" value="1"/>
</dbReference>
<dbReference type="InterPro" id="IPR008979">
    <property type="entry name" value="Galactose-bd-like_sf"/>
</dbReference>
<dbReference type="InterPro" id="IPR029486">
    <property type="entry name" value="GH97_N"/>
</dbReference>